<sequence>MSLITRKSIFSTISYITRAAADKKGAAAGGKKKPGAGAKKKRFDRGNEPLVLEKISTVVFKTPLPTEKDEFPAWLFEIEDQLPRDKKVRLLLPEDGARYYKQQARSGIKTHNQIMALTKGRGL</sequence>
<dbReference type="eggNOG" id="ENOG502RI6U">
    <property type="taxonomic scope" value="Eukaryota"/>
</dbReference>
<dbReference type="EMBL" id="GL871105">
    <property type="protein sequence ID" value="EGC34263.1"/>
    <property type="molecule type" value="Genomic_DNA"/>
</dbReference>
<evidence type="ECO:0000256" key="1">
    <source>
        <dbReference type="SAM" id="MobiDB-lite"/>
    </source>
</evidence>
<dbReference type="RefSeq" id="XP_003289232.1">
    <property type="nucleotide sequence ID" value="XM_003289184.1"/>
</dbReference>
<dbReference type="OMA" id="PAWLFEI"/>
<dbReference type="AlphaFoldDB" id="F0ZP88"/>
<dbReference type="KEGG" id="dpp:DICPUDRAFT_80001"/>
<protein>
    <submittedName>
        <fullName evidence="2">Uncharacterized protein</fullName>
    </submittedName>
</protein>
<gene>
    <name evidence="2" type="ORF">DICPUDRAFT_80001</name>
</gene>
<feature type="compositionally biased region" description="Basic residues" evidence="1">
    <location>
        <begin position="30"/>
        <end position="43"/>
    </location>
</feature>
<dbReference type="InParanoid" id="F0ZP88"/>
<keyword evidence="3" id="KW-1185">Reference proteome</keyword>
<dbReference type="Proteomes" id="UP000001064">
    <property type="component" value="Unassembled WGS sequence"/>
</dbReference>
<accession>F0ZP88</accession>
<feature type="region of interest" description="Disordered" evidence="1">
    <location>
        <begin position="24"/>
        <end position="43"/>
    </location>
</feature>
<evidence type="ECO:0000313" key="3">
    <source>
        <dbReference type="Proteomes" id="UP000001064"/>
    </source>
</evidence>
<name>F0ZP88_DICPU</name>
<organism evidence="2 3">
    <name type="scientific">Dictyostelium purpureum</name>
    <name type="common">Slime mold</name>
    <dbReference type="NCBI Taxonomy" id="5786"/>
    <lineage>
        <taxon>Eukaryota</taxon>
        <taxon>Amoebozoa</taxon>
        <taxon>Evosea</taxon>
        <taxon>Eumycetozoa</taxon>
        <taxon>Dictyostelia</taxon>
        <taxon>Dictyosteliales</taxon>
        <taxon>Dictyosteliaceae</taxon>
        <taxon>Dictyostelium</taxon>
    </lineage>
</organism>
<proteinExistence type="predicted"/>
<evidence type="ECO:0000313" key="2">
    <source>
        <dbReference type="EMBL" id="EGC34263.1"/>
    </source>
</evidence>
<dbReference type="OrthoDB" id="18407at2759"/>
<dbReference type="VEuPathDB" id="AmoebaDB:DICPUDRAFT_80001"/>
<reference evidence="3" key="1">
    <citation type="journal article" date="2011" name="Genome Biol.">
        <title>Comparative genomics of the social amoebae Dictyostelium discoideum and Dictyostelium purpureum.</title>
        <authorList>
            <consortium name="US DOE Joint Genome Institute (JGI-PGF)"/>
            <person name="Sucgang R."/>
            <person name="Kuo A."/>
            <person name="Tian X."/>
            <person name="Salerno W."/>
            <person name="Parikh A."/>
            <person name="Feasley C.L."/>
            <person name="Dalin E."/>
            <person name="Tu H."/>
            <person name="Huang E."/>
            <person name="Barry K."/>
            <person name="Lindquist E."/>
            <person name="Shapiro H."/>
            <person name="Bruce D."/>
            <person name="Schmutz J."/>
            <person name="Salamov A."/>
            <person name="Fey P."/>
            <person name="Gaudet P."/>
            <person name="Anjard C."/>
            <person name="Babu M.M."/>
            <person name="Basu S."/>
            <person name="Bushmanova Y."/>
            <person name="van der Wel H."/>
            <person name="Katoh-Kurasawa M."/>
            <person name="Dinh C."/>
            <person name="Coutinho P.M."/>
            <person name="Saito T."/>
            <person name="Elias M."/>
            <person name="Schaap P."/>
            <person name="Kay R.R."/>
            <person name="Henrissat B."/>
            <person name="Eichinger L."/>
            <person name="Rivero F."/>
            <person name="Putnam N.H."/>
            <person name="West C.M."/>
            <person name="Loomis W.F."/>
            <person name="Chisholm R.L."/>
            <person name="Shaulsky G."/>
            <person name="Strassmann J.E."/>
            <person name="Queller D.C."/>
            <person name="Kuspa A."/>
            <person name="Grigoriev I.V."/>
        </authorList>
    </citation>
    <scope>NUCLEOTIDE SEQUENCE [LARGE SCALE GENOMIC DNA]</scope>
    <source>
        <strain evidence="3">QSDP1</strain>
    </source>
</reference>
<dbReference type="GeneID" id="10500206"/>